<name>A0ABD3BNW9_9LAMI</name>
<proteinExistence type="predicted"/>
<keyword evidence="3" id="KW-1185">Reference proteome</keyword>
<accession>A0ABD3BNW9</accession>
<evidence type="ECO:0000313" key="3">
    <source>
        <dbReference type="Proteomes" id="UP001632038"/>
    </source>
</evidence>
<organism evidence="2 3">
    <name type="scientific">Castilleja foliolosa</name>
    <dbReference type="NCBI Taxonomy" id="1961234"/>
    <lineage>
        <taxon>Eukaryota</taxon>
        <taxon>Viridiplantae</taxon>
        <taxon>Streptophyta</taxon>
        <taxon>Embryophyta</taxon>
        <taxon>Tracheophyta</taxon>
        <taxon>Spermatophyta</taxon>
        <taxon>Magnoliopsida</taxon>
        <taxon>eudicotyledons</taxon>
        <taxon>Gunneridae</taxon>
        <taxon>Pentapetalae</taxon>
        <taxon>asterids</taxon>
        <taxon>lamiids</taxon>
        <taxon>Lamiales</taxon>
        <taxon>Orobanchaceae</taxon>
        <taxon>Pedicularideae</taxon>
        <taxon>Castillejinae</taxon>
        <taxon>Castilleja</taxon>
    </lineage>
</organism>
<feature type="region of interest" description="Disordered" evidence="1">
    <location>
        <begin position="138"/>
        <end position="162"/>
    </location>
</feature>
<evidence type="ECO:0008006" key="4">
    <source>
        <dbReference type="Google" id="ProtNLM"/>
    </source>
</evidence>
<evidence type="ECO:0000313" key="2">
    <source>
        <dbReference type="EMBL" id="KAL3618686.1"/>
    </source>
</evidence>
<protein>
    <recommendedName>
        <fullName evidence="4">DUF4378 domain-containing protein</fullName>
    </recommendedName>
</protein>
<reference evidence="3" key="1">
    <citation type="journal article" date="2024" name="IScience">
        <title>Strigolactones Initiate the Formation of Haustorium-like Structures in Castilleja.</title>
        <authorList>
            <person name="Buerger M."/>
            <person name="Peterson D."/>
            <person name="Chory J."/>
        </authorList>
    </citation>
    <scope>NUCLEOTIDE SEQUENCE [LARGE SCALE GENOMIC DNA]</scope>
</reference>
<dbReference type="Proteomes" id="UP001632038">
    <property type="component" value="Unassembled WGS sequence"/>
</dbReference>
<gene>
    <name evidence="2" type="ORF">CASFOL_037505</name>
</gene>
<comment type="caution">
    <text evidence="2">The sequence shown here is derived from an EMBL/GenBank/DDBJ whole genome shotgun (WGS) entry which is preliminary data.</text>
</comment>
<feature type="compositionally biased region" description="Low complexity" evidence="1">
    <location>
        <begin position="147"/>
        <end position="162"/>
    </location>
</feature>
<dbReference type="PANTHER" id="PTHR33623:SF17">
    <property type="entry name" value="DUF4378 DOMAIN-CONTAINING PROTEIN"/>
    <property type="match status" value="1"/>
</dbReference>
<sequence>MVNKNTRFEDIYSDRPMMLKDYLRDDYYSQYSHTSSSLCKSTASSKSNTQPLTVVLLKSWSKKVTTTKISAVQKVINAVKFLQFVKSPSAILPRSKSRKLGKDKKDISGDHVTVEEEKVKVKVKDILRWRSFRDTVEDESTPLDYPSSPNRTTTTTTTSSCSKSSSWCDSDFTAEGELPFWRGENDEGNLGKKCFGSNAALLKNTKGNWSNEECEQQSPVSVFDSPFQEVTSSRFLPIVSDFETISLKSKHTRKHNLSDEIAICKGVNAVEQKAKQLLSNVKEESQIKQVNDDHMIYDFFMHELSINGKLHDFEFDREILSMAKSWINGEYDESYEWEVENMRGAYVKDMEKEISWNKFKQEQDEMSIGLEIMVLNELIDEALVDFLTR</sequence>
<evidence type="ECO:0000256" key="1">
    <source>
        <dbReference type="SAM" id="MobiDB-lite"/>
    </source>
</evidence>
<dbReference type="EMBL" id="JAVIJP010000079">
    <property type="protein sequence ID" value="KAL3618686.1"/>
    <property type="molecule type" value="Genomic_DNA"/>
</dbReference>
<dbReference type="AlphaFoldDB" id="A0ABD3BNW9"/>
<dbReference type="PANTHER" id="PTHR33623">
    <property type="entry name" value="OS04G0572500 PROTEIN"/>
    <property type="match status" value="1"/>
</dbReference>